<feature type="region of interest" description="Disordered" evidence="4">
    <location>
        <begin position="1198"/>
        <end position="1217"/>
    </location>
</feature>
<organism evidence="7 8">
    <name type="scientific">Saltatorellus ferox</name>
    <dbReference type="NCBI Taxonomy" id="2528018"/>
    <lineage>
        <taxon>Bacteria</taxon>
        <taxon>Pseudomonadati</taxon>
        <taxon>Planctomycetota</taxon>
        <taxon>Planctomycetia</taxon>
        <taxon>Planctomycetia incertae sedis</taxon>
        <taxon>Saltatorellus</taxon>
    </lineage>
</organism>
<dbReference type="Gene3D" id="3.30.300.30">
    <property type="match status" value="1"/>
</dbReference>
<dbReference type="InterPro" id="IPR036259">
    <property type="entry name" value="MFS_trans_sf"/>
</dbReference>
<dbReference type="Proteomes" id="UP000320390">
    <property type="component" value="Chromosome"/>
</dbReference>
<dbReference type="Gene3D" id="1.20.1250.20">
    <property type="entry name" value="MFS general substrate transporter like domains"/>
    <property type="match status" value="1"/>
</dbReference>
<name>A0A518EVK7_9BACT</name>
<proteinExistence type="predicted"/>
<dbReference type="Pfam" id="PF01553">
    <property type="entry name" value="Acyltransferase"/>
    <property type="match status" value="1"/>
</dbReference>
<dbReference type="InterPro" id="IPR050237">
    <property type="entry name" value="ATP-dep_AMP-bd_enzyme"/>
</dbReference>
<dbReference type="PANTHER" id="PTHR43767">
    <property type="entry name" value="LONG-CHAIN-FATTY-ACID--COA LIGASE"/>
    <property type="match status" value="1"/>
</dbReference>
<feature type="domain" description="Major facilitator superfamily (MFS) profile" evidence="6">
    <location>
        <begin position="13"/>
        <end position="413"/>
    </location>
</feature>
<feature type="transmembrane region" description="Helical" evidence="5">
    <location>
        <begin position="178"/>
        <end position="200"/>
    </location>
</feature>
<feature type="compositionally biased region" description="Basic and acidic residues" evidence="4">
    <location>
        <begin position="1207"/>
        <end position="1217"/>
    </location>
</feature>
<feature type="transmembrane region" description="Helical" evidence="5">
    <location>
        <begin position="87"/>
        <end position="106"/>
    </location>
</feature>
<feature type="transmembrane region" description="Helical" evidence="5">
    <location>
        <begin position="358"/>
        <end position="376"/>
    </location>
</feature>
<protein>
    <submittedName>
        <fullName evidence="7">Bifunctional protein Aas</fullName>
    </submittedName>
</protein>
<dbReference type="GO" id="GO:0022857">
    <property type="term" value="F:transmembrane transporter activity"/>
    <property type="evidence" value="ECO:0007669"/>
    <property type="project" value="InterPro"/>
</dbReference>
<accession>A0A518EVK7</accession>
<keyword evidence="8" id="KW-1185">Reference proteome</keyword>
<dbReference type="PANTHER" id="PTHR43767:SF10">
    <property type="entry name" value="SURFACTIN SYNTHASE SUBUNIT 1"/>
    <property type="match status" value="1"/>
</dbReference>
<dbReference type="Pfam" id="PF07690">
    <property type="entry name" value="MFS_1"/>
    <property type="match status" value="1"/>
</dbReference>
<dbReference type="InterPro" id="IPR020846">
    <property type="entry name" value="MFS_dom"/>
</dbReference>
<dbReference type="PROSITE" id="PS00455">
    <property type="entry name" value="AMP_BINDING"/>
    <property type="match status" value="1"/>
</dbReference>
<dbReference type="Pfam" id="PF00501">
    <property type="entry name" value="AMP-binding"/>
    <property type="match status" value="1"/>
</dbReference>
<evidence type="ECO:0000256" key="5">
    <source>
        <dbReference type="SAM" id="Phobius"/>
    </source>
</evidence>
<feature type="transmembrane region" description="Helical" evidence="5">
    <location>
        <begin position="151"/>
        <end position="172"/>
    </location>
</feature>
<evidence type="ECO:0000313" key="8">
    <source>
        <dbReference type="Proteomes" id="UP000320390"/>
    </source>
</evidence>
<dbReference type="InterPro" id="IPR042099">
    <property type="entry name" value="ANL_N_sf"/>
</dbReference>
<dbReference type="InterPro" id="IPR045851">
    <property type="entry name" value="AMP-bd_C_sf"/>
</dbReference>
<dbReference type="GO" id="GO:0016746">
    <property type="term" value="F:acyltransferase activity"/>
    <property type="evidence" value="ECO:0007669"/>
    <property type="project" value="InterPro"/>
</dbReference>
<dbReference type="InterPro" id="IPR000873">
    <property type="entry name" value="AMP-dep_synth/lig_dom"/>
</dbReference>
<feature type="transmembrane region" description="Helical" evidence="5">
    <location>
        <begin position="323"/>
        <end position="346"/>
    </location>
</feature>
<keyword evidence="2 5" id="KW-1133">Transmembrane helix</keyword>
<dbReference type="PROSITE" id="PS50850">
    <property type="entry name" value="MFS"/>
    <property type="match status" value="1"/>
</dbReference>
<feature type="transmembrane region" description="Helical" evidence="5">
    <location>
        <begin position="59"/>
        <end position="80"/>
    </location>
</feature>
<sequence length="1217" mass="130530">MLHLLAKRSFGSLILSQALGAFNDNAFKQLVLLLAVSASTAEAIPWLAESQLAVGAGQFWPATLFALPFVLFCSLTGAMADKYSKSTIIKVANVMEIVVMGGALAALAMESYVFLLAVVFLMGAQSALFGPSKYGIVKEIVDERDMSRANALIQTTTTLAILGGLVLAGLLAENFGAALWIPGAVYVGLATVGMLASLPIEHQPARHPGRKLQWFFPAAMLQNWRIVRQDRHLAVSVFGSSFYYFIASLLLLIVNEYAIKTLGLDKAQTSFLLLPVVLGIAAGALLGGKLSGDRVEGGLAPLGLLGMAAATFATQIAPHNTAWIATCLGVLGLSSGIFTLPIRTLVQVLPKNETRGSVLGFSQVLDFIGILLAAPFMDLLVRLDVSGGALFVVTGALLVGAFLLSLKFAAHFTVRFIIWLLAHTVYRMRVRGEENLPETGGALIVCNHVSFVDAVLVAAIAKRPVRFMMFRSFFSVPLLGWFARKMEAIPVSSGDTREEKEAALGEAARRAAEGELVCIFAEGSITRSGHMMPFAPGMERIASEAKVPIVPVALDRLWGSIFSYKGGRAFLKMPSQLPYKVDISIGEPMAPETTAFQARQRIQEQIAALRTERQGRRGSLAWRFLKESRSYASEKAIVDSTGTELNFRKLLIGALCMRDILLPHIGDKQNVAVLLPPGAGGALANLALALAGRTSVNLNYTMANADLAAMCEAADVDVVITARKFLKALDRPSPLGEERTILLESIRGDISGGMKLKYLAQSFLPGTWLAHLQAPKSKSGLPESEEVATIIFSSGSTGTPKGVMLTHSNILSNVQSVLQVISLGPGDAVLGILPFFHSFGYTVTLWATLLSGSRAVYHANPLEAKRIGEMCGEHRVTITIATPTFYQSYLRRCEPEQFAHIRVALSGAQKLSQGLSDAWQAKFGSRLMEGYGCTELSPVVSANLPSPDGAPRRARSNKAGSIGRPLPGVAVRIVNQDRYPAEVIERGAGEEGLIVVKGPSVMVGYLGMPEKSAEVLNDGWYTTGDIGYLDADGFLFITDRISRFSKIGGEMVPHGRVEETLLDLAYELVRTHTGALPGVEPDGELETLVPEIAVTAVCDEKKGEQLVVLYAGLAFDHRELQSRLAESDLPNLFQPKPNAWYEVGEVPKLGTGKVDLRGLKVLAEAVASAPKEEQRRPFTLAAVEAAVEAARAAAAKAAAAIHPGRGSGHDRTDVAER</sequence>
<reference evidence="7 8" key="1">
    <citation type="submission" date="2019-02" db="EMBL/GenBank/DDBJ databases">
        <title>Deep-cultivation of Planctomycetes and their phenomic and genomic characterization uncovers novel biology.</title>
        <authorList>
            <person name="Wiegand S."/>
            <person name="Jogler M."/>
            <person name="Boedeker C."/>
            <person name="Pinto D."/>
            <person name="Vollmers J."/>
            <person name="Rivas-Marin E."/>
            <person name="Kohn T."/>
            <person name="Peeters S.H."/>
            <person name="Heuer A."/>
            <person name="Rast P."/>
            <person name="Oberbeckmann S."/>
            <person name="Bunk B."/>
            <person name="Jeske O."/>
            <person name="Meyerdierks A."/>
            <person name="Storesund J.E."/>
            <person name="Kallscheuer N."/>
            <person name="Luecker S."/>
            <person name="Lage O.M."/>
            <person name="Pohl T."/>
            <person name="Merkel B.J."/>
            <person name="Hornburger P."/>
            <person name="Mueller R.-W."/>
            <person name="Bruemmer F."/>
            <person name="Labrenz M."/>
            <person name="Spormann A.M."/>
            <person name="Op den Camp H."/>
            <person name="Overmann J."/>
            <person name="Amann R."/>
            <person name="Jetten M.S.M."/>
            <person name="Mascher T."/>
            <person name="Medema M.H."/>
            <person name="Devos D.P."/>
            <person name="Kaster A.-K."/>
            <person name="Ovreas L."/>
            <person name="Rohde M."/>
            <person name="Galperin M.Y."/>
            <person name="Jogler C."/>
        </authorList>
    </citation>
    <scope>NUCLEOTIDE SEQUENCE [LARGE SCALE GENOMIC DNA]</scope>
    <source>
        <strain evidence="7 8">Poly30</strain>
    </source>
</reference>
<evidence type="ECO:0000256" key="4">
    <source>
        <dbReference type="SAM" id="MobiDB-lite"/>
    </source>
</evidence>
<keyword evidence="3 5" id="KW-0472">Membrane</keyword>
<evidence type="ECO:0000313" key="7">
    <source>
        <dbReference type="EMBL" id="QDV08130.1"/>
    </source>
</evidence>
<feature type="transmembrane region" description="Helical" evidence="5">
    <location>
        <begin position="441"/>
        <end position="461"/>
    </location>
</feature>
<evidence type="ECO:0000256" key="2">
    <source>
        <dbReference type="ARBA" id="ARBA00022989"/>
    </source>
</evidence>
<dbReference type="Gene3D" id="3.40.50.12780">
    <property type="entry name" value="N-terminal domain of ligase-like"/>
    <property type="match status" value="1"/>
</dbReference>
<feature type="transmembrane region" description="Helical" evidence="5">
    <location>
        <begin position="267"/>
        <end position="287"/>
    </location>
</feature>
<dbReference type="EMBL" id="CP036434">
    <property type="protein sequence ID" value="QDV08130.1"/>
    <property type="molecule type" value="Genomic_DNA"/>
</dbReference>
<feature type="transmembrane region" description="Helical" evidence="5">
    <location>
        <begin position="299"/>
        <end position="317"/>
    </location>
</feature>
<dbReference type="InterPro" id="IPR002123">
    <property type="entry name" value="Plipid/glycerol_acylTrfase"/>
</dbReference>
<dbReference type="RefSeq" id="WP_419190334.1">
    <property type="nucleotide sequence ID" value="NZ_CP036434.1"/>
</dbReference>
<dbReference type="SUPFAM" id="SSF103473">
    <property type="entry name" value="MFS general substrate transporter"/>
    <property type="match status" value="1"/>
</dbReference>
<dbReference type="InterPro" id="IPR020845">
    <property type="entry name" value="AMP-binding_CS"/>
</dbReference>
<dbReference type="CDD" id="cd07989">
    <property type="entry name" value="LPLAT_AGPAT-like"/>
    <property type="match status" value="1"/>
</dbReference>
<keyword evidence="1 5" id="KW-0812">Transmembrane</keyword>
<feature type="transmembrane region" description="Helical" evidence="5">
    <location>
        <begin position="233"/>
        <end position="255"/>
    </location>
</feature>
<dbReference type="InterPro" id="IPR011701">
    <property type="entry name" value="MFS"/>
</dbReference>
<dbReference type="AlphaFoldDB" id="A0A518EVK7"/>
<dbReference type="SUPFAM" id="SSF69593">
    <property type="entry name" value="Glycerol-3-phosphate (1)-acyltransferase"/>
    <property type="match status" value="1"/>
</dbReference>
<dbReference type="CDD" id="cd06173">
    <property type="entry name" value="MFS_MefA_like"/>
    <property type="match status" value="1"/>
</dbReference>
<dbReference type="SUPFAM" id="SSF56801">
    <property type="entry name" value="Acetyl-CoA synthetase-like"/>
    <property type="match status" value="1"/>
</dbReference>
<evidence type="ECO:0000256" key="1">
    <source>
        <dbReference type="ARBA" id="ARBA00022692"/>
    </source>
</evidence>
<evidence type="ECO:0000259" key="6">
    <source>
        <dbReference type="PROSITE" id="PS50850"/>
    </source>
</evidence>
<evidence type="ECO:0000256" key="3">
    <source>
        <dbReference type="ARBA" id="ARBA00023136"/>
    </source>
</evidence>
<dbReference type="SMART" id="SM00563">
    <property type="entry name" value="PlsC"/>
    <property type="match status" value="1"/>
</dbReference>
<feature type="transmembrane region" description="Helical" evidence="5">
    <location>
        <begin position="112"/>
        <end position="130"/>
    </location>
</feature>
<gene>
    <name evidence="7" type="primary">aas</name>
    <name evidence="7" type="ORF">Poly30_36660</name>
</gene>